<reference evidence="2" key="1">
    <citation type="submission" date="2020-04" db="EMBL/GenBank/DDBJ databases">
        <authorList>
            <person name="Neveu A P."/>
        </authorList>
    </citation>
    <scope>NUCLEOTIDE SEQUENCE</scope>
    <source>
        <tissue evidence="2">Whole embryo</tissue>
    </source>
</reference>
<dbReference type="Gene3D" id="2.60.220.30">
    <property type="match status" value="1"/>
</dbReference>
<organism evidence="2">
    <name type="scientific">Phallusia mammillata</name>
    <dbReference type="NCBI Taxonomy" id="59560"/>
    <lineage>
        <taxon>Eukaryota</taxon>
        <taxon>Metazoa</taxon>
        <taxon>Chordata</taxon>
        <taxon>Tunicata</taxon>
        <taxon>Ascidiacea</taxon>
        <taxon>Phlebobranchia</taxon>
        <taxon>Ascidiidae</taxon>
        <taxon>Phallusia</taxon>
    </lineage>
</organism>
<protein>
    <submittedName>
        <fullName evidence="2">NACHT, LRR and PYD domains-containing protein 13-like</fullName>
    </submittedName>
</protein>
<evidence type="ECO:0000259" key="1">
    <source>
        <dbReference type="Pfam" id="PF00791"/>
    </source>
</evidence>
<gene>
    <name evidence="2" type="primary">Nlrp13-001</name>
</gene>
<evidence type="ECO:0000313" key="2">
    <source>
        <dbReference type="EMBL" id="CAB3264365.1"/>
    </source>
</evidence>
<feature type="domain" description="ZU5" evidence="1">
    <location>
        <begin position="122"/>
        <end position="190"/>
    </location>
</feature>
<dbReference type="EMBL" id="LR788503">
    <property type="protein sequence ID" value="CAB3264365.1"/>
    <property type="molecule type" value="mRNA"/>
</dbReference>
<proteinExistence type="evidence at transcript level"/>
<accession>A0A6F9DN77</accession>
<dbReference type="InterPro" id="IPR000906">
    <property type="entry name" value="ZU5_dom"/>
</dbReference>
<dbReference type="Pfam" id="PF00791">
    <property type="entry name" value="ZU5"/>
    <property type="match status" value="1"/>
</dbReference>
<dbReference type="AlphaFoldDB" id="A0A6F9DN77"/>
<sequence>MKKNQDVQKLDDLFKFHQDVSSEVSQGIVAFEQLTGTLASINTETSPPLTYNRNNLQPVMKIKSNQMSQHDKGKLDTETEDLDIEKINTEEMGNEDHKLEDDVPEITEEELKQEFQLFWSTRKTIGKDGGTIQVASCEVEIPPDALENNVEIEIAAFDCRKNKKLMHLTPLLQCKPHGLKFNKVVKITLPTGRSAERKYSFIVRKLKTWNKYVIIGSGTTTSDKSFRFTVDRFSIYDVVPLGVQEYIGWRKEITLVLAVTPDANEEPQQIDAHVLLSNNTEVALDGLKQVIETTFPVLYSDQNLSLQVTGEDININPNDANKVERVWERS</sequence>
<name>A0A6F9DN77_9ASCI</name>